<organism evidence="1">
    <name type="scientific">Sesamum latifolium</name>
    <dbReference type="NCBI Taxonomy" id="2727402"/>
    <lineage>
        <taxon>Eukaryota</taxon>
        <taxon>Viridiplantae</taxon>
        <taxon>Streptophyta</taxon>
        <taxon>Embryophyta</taxon>
        <taxon>Tracheophyta</taxon>
        <taxon>Spermatophyta</taxon>
        <taxon>Magnoliopsida</taxon>
        <taxon>eudicotyledons</taxon>
        <taxon>Gunneridae</taxon>
        <taxon>Pentapetalae</taxon>
        <taxon>asterids</taxon>
        <taxon>lamiids</taxon>
        <taxon>Lamiales</taxon>
        <taxon>Pedaliaceae</taxon>
        <taxon>Sesamum</taxon>
    </lineage>
</organism>
<proteinExistence type="predicted"/>
<accession>A0AAW2YE04</accession>
<evidence type="ECO:0000313" key="1">
    <source>
        <dbReference type="EMBL" id="KAL0463898.1"/>
    </source>
</evidence>
<reference evidence="1" key="1">
    <citation type="submission" date="2020-06" db="EMBL/GenBank/DDBJ databases">
        <authorList>
            <person name="Li T."/>
            <person name="Hu X."/>
            <person name="Zhang T."/>
            <person name="Song X."/>
            <person name="Zhang H."/>
            <person name="Dai N."/>
            <person name="Sheng W."/>
            <person name="Hou X."/>
            <person name="Wei L."/>
        </authorList>
    </citation>
    <scope>NUCLEOTIDE SEQUENCE</scope>
    <source>
        <strain evidence="1">KEN1</strain>
        <tissue evidence="1">Leaf</tissue>
    </source>
</reference>
<comment type="caution">
    <text evidence="1">The sequence shown here is derived from an EMBL/GenBank/DDBJ whole genome shotgun (WGS) entry which is preliminary data.</text>
</comment>
<reference evidence="1" key="2">
    <citation type="journal article" date="2024" name="Plant">
        <title>Genomic evolution and insights into agronomic trait innovations of Sesamum species.</title>
        <authorList>
            <person name="Miao H."/>
            <person name="Wang L."/>
            <person name="Qu L."/>
            <person name="Liu H."/>
            <person name="Sun Y."/>
            <person name="Le M."/>
            <person name="Wang Q."/>
            <person name="Wei S."/>
            <person name="Zheng Y."/>
            <person name="Lin W."/>
            <person name="Duan Y."/>
            <person name="Cao H."/>
            <person name="Xiong S."/>
            <person name="Wang X."/>
            <person name="Wei L."/>
            <person name="Li C."/>
            <person name="Ma Q."/>
            <person name="Ju M."/>
            <person name="Zhao R."/>
            <person name="Li G."/>
            <person name="Mu C."/>
            <person name="Tian Q."/>
            <person name="Mei H."/>
            <person name="Zhang T."/>
            <person name="Gao T."/>
            <person name="Zhang H."/>
        </authorList>
    </citation>
    <scope>NUCLEOTIDE SEQUENCE</scope>
    <source>
        <strain evidence="1">KEN1</strain>
    </source>
</reference>
<name>A0AAW2YE04_9LAMI</name>
<sequence length="93" mass="10464">MVAHEGRLWTVDVGSGSQLLDGARSSMIRLTKVRMMMITRAPGWGCNVIHPVPSPRNTCRPLVLLWWRMFRMVESVCAAMPMAYQDLGKADMS</sequence>
<protein>
    <submittedName>
        <fullName evidence="1">Uncharacterized protein</fullName>
    </submittedName>
</protein>
<dbReference type="AlphaFoldDB" id="A0AAW2YE04"/>
<dbReference type="EMBL" id="JACGWN010000001">
    <property type="protein sequence ID" value="KAL0463898.1"/>
    <property type="molecule type" value="Genomic_DNA"/>
</dbReference>
<gene>
    <name evidence="1" type="ORF">Slati_0277400</name>
</gene>